<feature type="non-terminal residue" evidence="1">
    <location>
        <position position="86"/>
    </location>
</feature>
<protein>
    <submittedName>
        <fullName evidence="1">Uncharacterized protein</fullName>
    </submittedName>
</protein>
<evidence type="ECO:0000313" key="2">
    <source>
        <dbReference type="Proteomes" id="UP001328107"/>
    </source>
</evidence>
<dbReference type="AlphaFoldDB" id="A0AAN4YZM3"/>
<name>A0AAN4YZM3_9BILA</name>
<keyword evidence="2" id="KW-1185">Reference proteome</keyword>
<gene>
    <name evidence="1" type="ORF">PMAYCL1PPCAC_00929</name>
</gene>
<dbReference type="Proteomes" id="UP001328107">
    <property type="component" value="Unassembled WGS sequence"/>
</dbReference>
<evidence type="ECO:0000313" key="1">
    <source>
        <dbReference type="EMBL" id="GMR30734.1"/>
    </source>
</evidence>
<reference evidence="2" key="1">
    <citation type="submission" date="2022-10" db="EMBL/GenBank/DDBJ databases">
        <title>Genome assembly of Pristionchus species.</title>
        <authorList>
            <person name="Yoshida K."/>
            <person name="Sommer R.J."/>
        </authorList>
    </citation>
    <scope>NUCLEOTIDE SEQUENCE [LARGE SCALE GENOMIC DNA]</scope>
    <source>
        <strain evidence="2">RS5460</strain>
    </source>
</reference>
<organism evidence="1 2">
    <name type="scientific">Pristionchus mayeri</name>
    <dbReference type="NCBI Taxonomy" id="1317129"/>
    <lineage>
        <taxon>Eukaryota</taxon>
        <taxon>Metazoa</taxon>
        <taxon>Ecdysozoa</taxon>
        <taxon>Nematoda</taxon>
        <taxon>Chromadorea</taxon>
        <taxon>Rhabditida</taxon>
        <taxon>Rhabditina</taxon>
        <taxon>Diplogasteromorpha</taxon>
        <taxon>Diplogasteroidea</taxon>
        <taxon>Neodiplogasteridae</taxon>
        <taxon>Pristionchus</taxon>
    </lineage>
</organism>
<dbReference type="EMBL" id="BTRK01000001">
    <property type="protein sequence ID" value="GMR30734.1"/>
    <property type="molecule type" value="Genomic_DNA"/>
</dbReference>
<comment type="caution">
    <text evidence="1">The sequence shown here is derived from an EMBL/GenBank/DDBJ whole genome shotgun (WGS) entry which is preliminary data.</text>
</comment>
<sequence>IRLSDFKGDTAAALPSVYATGFDSIATALPVYTARSTALALASSFSIYSPIATLSLGAGDKSVTVSGDFTQSSMKQDSSAVYVSPG</sequence>
<accession>A0AAN4YZM3</accession>
<feature type="non-terminal residue" evidence="1">
    <location>
        <position position="1"/>
    </location>
</feature>
<proteinExistence type="predicted"/>